<evidence type="ECO:0000256" key="3">
    <source>
        <dbReference type="ARBA" id="ARBA00023163"/>
    </source>
</evidence>
<dbReference type="InterPro" id="IPR012702">
    <property type="entry name" value="CP_lyase_PhnF"/>
</dbReference>
<dbReference type="PRINTS" id="PR00035">
    <property type="entry name" value="HTHGNTR"/>
</dbReference>
<evidence type="ECO:0000256" key="2">
    <source>
        <dbReference type="ARBA" id="ARBA00023125"/>
    </source>
</evidence>
<evidence type="ECO:0000313" key="6">
    <source>
        <dbReference type="Proteomes" id="UP001595729"/>
    </source>
</evidence>
<dbReference type="InterPro" id="IPR036390">
    <property type="entry name" value="WH_DNA-bd_sf"/>
</dbReference>
<dbReference type="Pfam" id="PF07702">
    <property type="entry name" value="UTRA"/>
    <property type="match status" value="1"/>
</dbReference>
<dbReference type="CDD" id="cd07377">
    <property type="entry name" value="WHTH_GntR"/>
    <property type="match status" value="1"/>
</dbReference>
<dbReference type="InterPro" id="IPR028978">
    <property type="entry name" value="Chorismate_lyase_/UTRA_dom_sf"/>
</dbReference>
<proteinExistence type="predicted"/>
<dbReference type="Gene3D" id="1.10.10.10">
    <property type="entry name" value="Winged helix-like DNA-binding domain superfamily/Winged helix DNA-binding domain"/>
    <property type="match status" value="1"/>
</dbReference>
<dbReference type="NCBIfam" id="TIGR02325">
    <property type="entry name" value="C_P_lyase_phnF"/>
    <property type="match status" value="1"/>
</dbReference>
<keyword evidence="2" id="KW-0238">DNA-binding</keyword>
<gene>
    <name evidence="5" type="primary">phnF</name>
    <name evidence="5" type="ORF">ACFOPI_01245</name>
</gene>
<dbReference type="Pfam" id="PF00392">
    <property type="entry name" value="GntR"/>
    <property type="match status" value="1"/>
</dbReference>
<dbReference type="InterPro" id="IPR000524">
    <property type="entry name" value="Tscrpt_reg_HTH_GntR"/>
</dbReference>
<reference evidence="6" key="1">
    <citation type="journal article" date="2019" name="Int. J. Syst. Evol. Microbiol.">
        <title>The Global Catalogue of Microorganisms (GCM) 10K type strain sequencing project: providing services to taxonomists for standard genome sequencing and annotation.</title>
        <authorList>
            <consortium name="The Broad Institute Genomics Platform"/>
            <consortium name="The Broad Institute Genome Sequencing Center for Infectious Disease"/>
            <person name="Wu L."/>
            <person name="Ma J."/>
        </authorList>
    </citation>
    <scope>NUCLEOTIDE SEQUENCE [LARGE SCALE GENOMIC DNA]</scope>
    <source>
        <strain evidence="6">KCTC 42501</strain>
    </source>
</reference>
<dbReference type="PANTHER" id="PTHR44846:SF1">
    <property type="entry name" value="MANNOSYL-D-GLYCERATE TRANSPORT_METABOLISM SYSTEM REPRESSOR MNGR-RELATED"/>
    <property type="match status" value="1"/>
</dbReference>
<dbReference type="InterPro" id="IPR011663">
    <property type="entry name" value="UTRA"/>
</dbReference>
<dbReference type="Proteomes" id="UP001595729">
    <property type="component" value="Unassembled WGS sequence"/>
</dbReference>
<dbReference type="RefSeq" id="WP_382169945.1">
    <property type="nucleotide sequence ID" value="NZ_JBHRXX010000001.1"/>
</dbReference>
<evidence type="ECO:0000256" key="1">
    <source>
        <dbReference type="ARBA" id="ARBA00023015"/>
    </source>
</evidence>
<dbReference type="Gene3D" id="3.40.1410.10">
    <property type="entry name" value="Chorismate lyase-like"/>
    <property type="match status" value="1"/>
</dbReference>
<dbReference type="InterPro" id="IPR036388">
    <property type="entry name" value="WH-like_DNA-bd_sf"/>
</dbReference>
<evidence type="ECO:0000259" key="4">
    <source>
        <dbReference type="PROSITE" id="PS50949"/>
    </source>
</evidence>
<comment type="caution">
    <text evidence="5">The sequence shown here is derived from an EMBL/GenBank/DDBJ whole genome shotgun (WGS) entry which is preliminary data.</text>
</comment>
<feature type="domain" description="HTH gntR-type" evidence="4">
    <location>
        <begin position="17"/>
        <end position="85"/>
    </location>
</feature>
<organism evidence="5 6">
    <name type="scientific">Hydrogenophaga luteola</name>
    <dbReference type="NCBI Taxonomy" id="1591122"/>
    <lineage>
        <taxon>Bacteria</taxon>
        <taxon>Pseudomonadati</taxon>
        <taxon>Pseudomonadota</taxon>
        <taxon>Betaproteobacteria</taxon>
        <taxon>Burkholderiales</taxon>
        <taxon>Comamonadaceae</taxon>
        <taxon>Hydrogenophaga</taxon>
    </lineage>
</organism>
<dbReference type="SMART" id="SM00866">
    <property type="entry name" value="UTRA"/>
    <property type="match status" value="1"/>
</dbReference>
<accession>A0ABV7VY37</accession>
<protein>
    <submittedName>
        <fullName evidence="5">Phosphonate metabolism transcriptional regulator PhnF</fullName>
    </submittedName>
</protein>
<dbReference type="SUPFAM" id="SSF64288">
    <property type="entry name" value="Chorismate lyase-like"/>
    <property type="match status" value="1"/>
</dbReference>
<dbReference type="InterPro" id="IPR050679">
    <property type="entry name" value="Bact_HTH_transcr_reg"/>
</dbReference>
<keyword evidence="6" id="KW-1185">Reference proteome</keyword>
<dbReference type="PROSITE" id="PS50949">
    <property type="entry name" value="HTH_GNTR"/>
    <property type="match status" value="1"/>
</dbReference>
<keyword evidence="3" id="KW-0804">Transcription</keyword>
<keyword evidence="1" id="KW-0805">Transcription regulation</keyword>
<dbReference type="SMART" id="SM00345">
    <property type="entry name" value="HTH_GNTR"/>
    <property type="match status" value="1"/>
</dbReference>
<dbReference type="EMBL" id="JBHRXX010000001">
    <property type="protein sequence ID" value="MFC3682195.1"/>
    <property type="molecule type" value="Genomic_DNA"/>
</dbReference>
<dbReference type="PANTHER" id="PTHR44846">
    <property type="entry name" value="MANNOSYL-D-GLYCERATE TRANSPORT/METABOLISM SYSTEM REPRESSOR MNGR-RELATED"/>
    <property type="match status" value="1"/>
</dbReference>
<evidence type="ECO:0000313" key="5">
    <source>
        <dbReference type="EMBL" id="MFC3682195.1"/>
    </source>
</evidence>
<sequence length="252" mass="27145">MTRTIASSALLLPEPDHSFWARIAHELADAIGRGTYAPGERLPSEHLLAEQYGVNRHTIRRSLASLGQIGLVRSTQGSGTYVEDFAVDLVLGRRTRHRQSLAQAGLPGGMRVLASQTVRANADVAKALEVRTGSTVLHLQVIGDGGGQPLHVSDRFFPCPRFAGLDELVRQSGSITQAFAACGVADYTRRQSRISARLPVPEIAAHLKQPAAHPALYVSSVNVDTTGVPIEYACTWFAGDRVTLTVDHDHVA</sequence>
<name>A0ABV7VY37_9BURK</name>
<dbReference type="SUPFAM" id="SSF46785">
    <property type="entry name" value="Winged helix' DNA-binding domain"/>
    <property type="match status" value="1"/>
</dbReference>